<dbReference type="GO" id="GO:0003700">
    <property type="term" value="F:DNA-binding transcription factor activity"/>
    <property type="evidence" value="ECO:0007669"/>
    <property type="project" value="TreeGrafter"/>
</dbReference>
<name>A0A3Q9BQ62_9BURK</name>
<evidence type="ECO:0000259" key="3">
    <source>
        <dbReference type="PROSITE" id="PS50977"/>
    </source>
</evidence>
<dbReference type="EMBL" id="CP034464">
    <property type="protein sequence ID" value="AZP11990.1"/>
    <property type="molecule type" value="Genomic_DNA"/>
</dbReference>
<evidence type="ECO:0000313" key="4">
    <source>
        <dbReference type="EMBL" id="AZP11990.1"/>
    </source>
</evidence>
<evidence type="ECO:0000256" key="2">
    <source>
        <dbReference type="PROSITE-ProRule" id="PRU00335"/>
    </source>
</evidence>
<keyword evidence="1 2" id="KW-0238">DNA-binding</keyword>
<reference evidence="4 5" key="1">
    <citation type="journal article" date="2011" name="Int. J. Syst. Evol. Microbiol.">
        <title>Description of Undibacterium oligocarboniphilum sp. nov., isolated from purified water, and Undibacterium pigrum strain CCUG 49012 as the type strain of Undibacterium parvum sp. nov., and emended descriptions of the genus Undibacterium and the species Undibacterium pigrum.</title>
        <authorList>
            <person name="Eder W."/>
            <person name="Wanner G."/>
            <person name="Ludwig W."/>
            <person name="Busse H.J."/>
            <person name="Ziemke-Kageler F."/>
            <person name="Lang E."/>
        </authorList>
    </citation>
    <scope>NUCLEOTIDE SEQUENCE [LARGE SCALE GENOMIC DNA]</scope>
    <source>
        <strain evidence="4 5">DSM 23061</strain>
    </source>
</reference>
<dbReference type="PRINTS" id="PR00455">
    <property type="entry name" value="HTHTETR"/>
</dbReference>
<dbReference type="RefSeq" id="WP_126127372.1">
    <property type="nucleotide sequence ID" value="NZ_CP034464.1"/>
</dbReference>
<dbReference type="InterPro" id="IPR050109">
    <property type="entry name" value="HTH-type_TetR-like_transc_reg"/>
</dbReference>
<feature type="DNA-binding region" description="H-T-H motif" evidence="2">
    <location>
        <begin position="45"/>
        <end position="64"/>
    </location>
</feature>
<dbReference type="Pfam" id="PF00440">
    <property type="entry name" value="TetR_N"/>
    <property type="match status" value="1"/>
</dbReference>
<dbReference type="AlphaFoldDB" id="A0A3Q9BQ62"/>
<sequence length="213" mass="22799">MKKKTAGALSAPRKAPQQARATLTCSSILQAAAHILGEHGLAGFNTNKVAERAGVSIGSLYQYYPNKQALLAALSEAQHQQLLDQLSGQVRQHEATPDADLPSLVKRLVGVALAHQFDQAGLAATLDYAERDYASTPVLQALRQQLINLLMSALAPYAAQIPGNLQSSAIDLQSIVQALIDGAAARGEVNSLQLKMRVERAALGYLHYRDDAH</sequence>
<keyword evidence="5" id="KW-1185">Reference proteome</keyword>
<dbReference type="Proteomes" id="UP000275663">
    <property type="component" value="Chromosome"/>
</dbReference>
<dbReference type="PANTHER" id="PTHR30055:SF226">
    <property type="entry name" value="HTH-TYPE TRANSCRIPTIONAL REGULATOR PKSA"/>
    <property type="match status" value="1"/>
</dbReference>
<dbReference type="PANTHER" id="PTHR30055">
    <property type="entry name" value="HTH-TYPE TRANSCRIPTIONAL REGULATOR RUTR"/>
    <property type="match status" value="1"/>
</dbReference>
<dbReference type="GO" id="GO:0000976">
    <property type="term" value="F:transcription cis-regulatory region binding"/>
    <property type="evidence" value="ECO:0007669"/>
    <property type="project" value="TreeGrafter"/>
</dbReference>
<dbReference type="OrthoDB" id="9816320at2"/>
<dbReference type="InterPro" id="IPR009057">
    <property type="entry name" value="Homeodomain-like_sf"/>
</dbReference>
<dbReference type="KEGG" id="upv:EJN92_08205"/>
<evidence type="ECO:0000313" key="5">
    <source>
        <dbReference type="Proteomes" id="UP000275663"/>
    </source>
</evidence>
<protein>
    <submittedName>
        <fullName evidence="4">TetR/AcrR family transcriptional regulator</fullName>
    </submittedName>
</protein>
<evidence type="ECO:0000256" key="1">
    <source>
        <dbReference type="ARBA" id="ARBA00023125"/>
    </source>
</evidence>
<feature type="domain" description="HTH tetR-type" evidence="3">
    <location>
        <begin position="22"/>
        <end position="82"/>
    </location>
</feature>
<accession>A0A3Q9BQ62</accession>
<gene>
    <name evidence="4" type="ORF">EJN92_08205</name>
</gene>
<dbReference type="Gene3D" id="1.10.357.10">
    <property type="entry name" value="Tetracycline Repressor, domain 2"/>
    <property type="match status" value="1"/>
</dbReference>
<proteinExistence type="predicted"/>
<dbReference type="SUPFAM" id="SSF46689">
    <property type="entry name" value="Homeodomain-like"/>
    <property type="match status" value="1"/>
</dbReference>
<organism evidence="4 5">
    <name type="scientific">Undibacterium parvum</name>
    <dbReference type="NCBI Taxonomy" id="401471"/>
    <lineage>
        <taxon>Bacteria</taxon>
        <taxon>Pseudomonadati</taxon>
        <taxon>Pseudomonadota</taxon>
        <taxon>Betaproteobacteria</taxon>
        <taxon>Burkholderiales</taxon>
        <taxon>Oxalobacteraceae</taxon>
        <taxon>Undibacterium</taxon>
    </lineage>
</organism>
<dbReference type="InterPro" id="IPR001647">
    <property type="entry name" value="HTH_TetR"/>
</dbReference>
<dbReference type="PROSITE" id="PS50977">
    <property type="entry name" value="HTH_TETR_2"/>
    <property type="match status" value="1"/>
</dbReference>